<evidence type="ECO:0000313" key="3">
    <source>
        <dbReference type="Proteomes" id="UP001516400"/>
    </source>
</evidence>
<dbReference type="AlphaFoldDB" id="A0ABD2NT47"/>
<comment type="caution">
    <text evidence="2">The sequence shown here is derived from an EMBL/GenBank/DDBJ whole genome shotgun (WGS) entry which is preliminary data.</text>
</comment>
<keyword evidence="3" id="KW-1185">Reference proteome</keyword>
<gene>
    <name evidence="2" type="ORF">HHI36_005107</name>
</gene>
<dbReference type="InterPro" id="IPR038792">
    <property type="entry name" value="CFAP97D1/2"/>
</dbReference>
<name>A0ABD2NT47_9CUCU</name>
<protein>
    <submittedName>
        <fullName evidence="2">Uncharacterized protein</fullName>
    </submittedName>
</protein>
<dbReference type="PANTHER" id="PTHR33768">
    <property type="entry name" value="MIP11318P"/>
    <property type="match status" value="1"/>
</dbReference>
<sequence length="276" mass="32553">MISRKDNILKRPYEERRFENHRRKVKSALPAIDNRPPDCRYHVRNKSKKQLHERDRMDKIQRHNFLLLQKLKDIKRKCRVDHYWSTPLPQMVKNKVALYETYIPNIDFDIHDENDNEMEEIERRLEELGIRKAKCFSCSPQKLQEPEIPEERIPWEVKKDMIIKRERSKSLPARKSHLSLPVIRESNNERTKQTSRRVKSCVPREDRYKAFDGEGPKKKSLNSYSPHRIVLSRGCLKLSVNFPLDTLVTLEDGNQNKLITGGLCNCKNSIAISGAV</sequence>
<reference evidence="2 3" key="1">
    <citation type="journal article" date="2021" name="BMC Biol.">
        <title>Horizontally acquired antibacterial genes associated with adaptive radiation of ladybird beetles.</title>
        <authorList>
            <person name="Li H.S."/>
            <person name="Tang X.F."/>
            <person name="Huang Y.H."/>
            <person name="Xu Z.Y."/>
            <person name="Chen M.L."/>
            <person name="Du X.Y."/>
            <person name="Qiu B.Y."/>
            <person name="Chen P.T."/>
            <person name="Zhang W."/>
            <person name="Slipinski A."/>
            <person name="Escalona H.E."/>
            <person name="Waterhouse R.M."/>
            <person name="Zwick A."/>
            <person name="Pang H."/>
        </authorList>
    </citation>
    <scope>NUCLEOTIDE SEQUENCE [LARGE SCALE GENOMIC DNA]</scope>
    <source>
        <strain evidence="2">SYSU2018</strain>
    </source>
</reference>
<dbReference type="Proteomes" id="UP001516400">
    <property type="component" value="Unassembled WGS sequence"/>
</dbReference>
<comment type="similarity">
    <text evidence="1">Belongs to the CFAP97 family.</text>
</comment>
<evidence type="ECO:0000256" key="1">
    <source>
        <dbReference type="ARBA" id="ARBA00008315"/>
    </source>
</evidence>
<evidence type="ECO:0000313" key="2">
    <source>
        <dbReference type="EMBL" id="KAL3281902.1"/>
    </source>
</evidence>
<dbReference type="PANTHER" id="PTHR33768:SF3">
    <property type="entry name" value="MIP11318P"/>
    <property type="match status" value="1"/>
</dbReference>
<proteinExistence type="inferred from homology"/>
<accession>A0ABD2NT47</accession>
<dbReference type="EMBL" id="JABFTP020000144">
    <property type="protein sequence ID" value="KAL3281902.1"/>
    <property type="molecule type" value="Genomic_DNA"/>
</dbReference>
<organism evidence="2 3">
    <name type="scientific">Cryptolaemus montrouzieri</name>
    <dbReference type="NCBI Taxonomy" id="559131"/>
    <lineage>
        <taxon>Eukaryota</taxon>
        <taxon>Metazoa</taxon>
        <taxon>Ecdysozoa</taxon>
        <taxon>Arthropoda</taxon>
        <taxon>Hexapoda</taxon>
        <taxon>Insecta</taxon>
        <taxon>Pterygota</taxon>
        <taxon>Neoptera</taxon>
        <taxon>Endopterygota</taxon>
        <taxon>Coleoptera</taxon>
        <taxon>Polyphaga</taxon>
        <taxon>Cucujiformia</taxon>
        <taxon>Coccinelloidea</taxon>
        <taxon>Coccinellidae</taxon>
        <taxon>Scymninae</taxon>
        <taxon>Scymnini</taxon>
        <taxon>Cryptolaemus</taxon>
    </lineage>
</organism>
<dbReference type="Pfam" id="PF13879">
    <property type="entry name" value="Hmw_CFAP97"/>
    <property type="match status" value="1"/>
</dbReference>
<dbReference type="InterPro" id="IPR029488">
    <property type="entry name" value="Hmw/CFAP97"/>
</dbReference>